<keyword evidence="3" id="KW-1185">Reference proteome</keyword>
<reference evidence="2" key="1">
    <citation type="submission" date="2025-08" db="UniProtKB">
        <authorList>
            <consortium name="Ensembl"/>
        </authorList>
    </citation>
    <scope>IDENTIFICATION</scope>
</reference>
<feature type="transmembrane region" description="Helical" evidence="1">
    <location>
        <begin position="103"/>
        <end position="123"/>
    </location>
</feature>
<name>A0A8D0KEZ9_SALMN</name>
<keyword evidence="1" id="KW-1133">Transmembrane helix</keyword>
<evidence type="ECO:0000313" key="3">
    <source>
        <dbReference type="Proteomes" id="UP000694421"/>
    </source>
</evidence>
<evidence type="ECO:0000313" key="2">
    <source>
        <dbReference type="Ensembl" id="ENSSMRP00000021331.1"/>
    </source>
</evidence>
<organism evidence="2 3">
    <name type="scientific">Salvator merianae</name>
    <name type="common">Argentine black and white tegu</name>
    <name type="synonym">Tupinambis merianae</name>
    <dbReference type="NCBI Taxonomy" id="96440"/>
    <lineage>
        <taxon>Eukaryota</taxon>
        <taxon>Metazoa</taxon>
        <taxon>Chordata</taxon>
        <taxon>Craniata</taxon>
        <taxon>Vertebrata</taxon>
        <taxon>Euteleostomi</taxon>
        <taxon>Lepidosauria</taxon>
        <taxon>Squamata</taxon>
        <taxon>Bifurcata</taxon>
        <taxon>Unidentata</taxon>
        <taxon>Episquamata</taxon>
        <taxon>Laterata</taxon>
        <taxon>Teiioidea</taxon>
        <taxon>Teiidae</taxon>
        <taxon>Salvator</taxon>
    </lineage>
</organism>
<proteinExistence type="predicted"/>
<dbReference type="Ensembl" id="ENSSMRT00000025002.1">
    <property type="protein sequence ID" value="ENSSMRP00000021331.1"/>
    <property type="gene ID" value="ENSSMRG00000016611.1"/>
</dbReference>
<dbReference type="Proteomes" id="UP000694421">
    <property type="component" value="Unplaced"/>
</dbReference>
<protein>
    <submittedName>
        <fullName evidence="2">Uncharacterized protein</fullName>
    </submittedName>
</protein>
<reference evidence="2" key="2">
    <citation type="submission" date="2025-09" db="UniProtKB">
        <authorList>
            <consortium name="Ensembl"/>
        </authorList>
    </citation>
    <scope>IDENTIFICATION</scope>
</reference>
<keyword evidence="1" id="KW-0812">Transmembrane</keyword>
<dbReference type="AlphaFoldDB" id="A0A8D0KEZ9"/>
<keyword evidence="1" id="KW-0472">Membrane</keyword>
<accession>A0A8D0KEZ9</accession>
<sequence>FDPLTVKNKSWVMLAASTPVAFWGYGFQTCSQPQKTLTCKPGKNVFEIGCCSQVTFAHVEAWRRKIQLIGYHAFLTETLHGIPYFVNCSAPTDSVDFQPPTGIIVALASLSVCLVPLSVALILRRASI</sequence>
<evidence type="ECO:0000256" key="1">
    <source>
        <dbReference type="SAM" id="Phobius"/>
    </source>
</evidence>